<feature type="compositionally biased region" description="Basic and acidic residues" evidence="1">
    <location>
        <begin position="32"/>
        <end position="45"/>
    </location>
</feature>
<dbReference type="EMBL" id="AMZH03030794">
    <property type="protein sequence ID" value="RRT32751.1"/>
    <property type="molecule type" value="Genomic_DNA"/>
</dbReference>
<dbReference type="Proteomes" id="UP000287651">
    <property type="component" value="Unassembled WGS sequence"/>
</dbReference>
<reference evidence="2 3" key="1">
    <citation type="journal article" date="2014" name="Agronomy (Basel)">
        <title>A Draft Genome Sequence for Ensete ventricosum, the Drought-Tolerant Tree Against Hunger.</title>
        <authorList>
            <person name="Harrison J."/>
            <person name="Moore K.A."/>
            <person name="Paszkiewicz K."/>
            <person name="Jones T."/>
            <person name="Grant M."/>
            <person name="Ambacheew D."/>
            <person name="Muzemil S."/>
            <person name="Studholme D.J."/>
        </authorList>
    </citation>
    <scope>NUCLEOTIDE SEQUENCE [LARGE SCALE GENOMIC DNA]</scope>
</reference>
<name>A0A426WZW1_ENSVE</name>
<dbReference type="AlphaFoldDB" id="A0A426WZW1"/>
<feature type="region of interest" description="Disordered" evidence="1">
    <location>
        <begin position="96"/>
        <end position="117"/>
    </location>
</feature>
<evidence type="ECO:0000256" key="1">
    <source>
        <dbReference type="SAM" id="MobiDB-lite"/>
    </source>
</evidence>
<gene>
    <name evidence="2" type="ORF">B296_00047068</name>
</gene>
<organism evidence="2 3">
    <name type="scientific">Ensete ventricosum</name>
    <name type="common">Abyssinian banana</name>
    <name type="synonym">Musa ensete</name>
    <dbReference type="NCBI Taxonomy" id="4639"/>
    <lineage>
        <taxon>Eukaryota</taxon>
        <taxon>Viridiplantae</taxon>
        <taxon>Streptophyta</taxon>
        <taxon>Embryophyta</taxon>
        <taxon>Tracheophyta</taxon>
        <taxon>Spermatophyta</taxon>
        <taxon>Magnoliopsida</taxon>
        <taxon>Liliopsida</taxon>
        <taxon>Zingiberales</taxon>
        <taxon>Musaceae</taxon>
        <taxon>Ensete</taxon>
    </lineage>
</organism>
<accession>A0A426WZW1</accession>
<protein>
    <submittedName>
        <fullName evidence="2">Uncharacterized protein</fullName>
    </submittedName>
</protein>
<feature type="compositionally biased region" description="Gly residues" evidence="1">
    <location>
        <begin position="108"/>
        <end position="117"/>
    </location>
</feature>
<comment type="caution">
    <text evidence="2">The sequence shown here is derived from an EMBL/GenBank/DDBJ whole genome shotgun (WGS) entry which is preliminary data.</text>
</comment>
<evidence type="ECO:0000313" key="2">
    <source>
        <dbReference type="EMBL" id="RRT32751.1"/>
    </source>
</evidence>
<evidence type="ECO:0000313" key="3">
    <source>
        <dbReference type="Proteomes" id="UP000287651"/>
    </source>
</evidence>
<sequence>MKAATRDDKGCGRGQRCGYVASEAAIEEEGSDDKQGKQKVKKAEGEGSSYGYGVSVRRVQRWLRMRAREAAAEAALEDKREMVAGVGEEGVAAMATTTGGGEEKGDGRGCGQEGCHI</sequence>
<proteinExistence type="predicted"/>
<feature type="region of interest" description="Disordered" evidence="1">
    <location>
        <begin position="22"/>
        <end position="50"/>
    </location>
</feature>